<comment type="caution">
    <text evidence="2">The sequence shown here is derived from an EMBL/GenBank/DDBJ whole genome shotgun (WGS) entry which is preliminary data.</text>
</comment>
<protein>
    <submittedName>
        <fullName evidence="2">N-acetyltransferase B complex non catalytic subunit-domain-containing protein</fullName>
    </submittedName>
</protein>
<dbReference type="InterPro" id="IPR019183">
    <property type="entry name" value="NAA25_NatB_aux_su"/>
</dbReference>
<sequence length="1015" mass="112819">MSYRYGRPALKSSVDVQLQTAFSDGNWSTVIRLAAKRAATLKDPYYEAIRMCAESQLDGTAEKCAVLAAVDDLVKTKKTADIDTVELYEWACRDFFAFDVEYADTLGPLRARWAKANPGSPLALQCLQACLDKWDLVSAQQIATSLDKAYANTADRRYMFWNITLTFLLSISPQCTDASRKVYSLLAIRQLERAADLTENSAKLEPTDRGLLTEEEVCLYYRVLHSHGTKEEFVSRLKSPKLGAISQLKEGRKLLFCEGLDALETWGEWELIYNLCREALTLGLEGGTSPFFVCDLQIWRKLASAASKVPDSDSSLGEVQAVLKRYIEMKDTASAMYKKNLSLALLETTFRLPATALNPNHDSTGLSPRVVQIGLFLDQYFERLSAFDDVKGYVAELGFDEVKRLMEDVLPKMLDEDADTARKTVLNALECRLRYLLTTCPQTLSPQPSVVDGPTQDKPFQCRLCTNPASLPCESCLRKLIVDASNAYKQISGDKALLDAIPRLDKDPRLDLALVLGTSLLKLSGLRPRTTDVGHSLWQAVEPGLFLQAVLLLDAQLKETPGDTELRLLLVQLYLLLGCASYAHQLWTPLDVKRTIQDALSPLFFDRISTLSPGLFHGSRPLMEPLRSFYNHNLGDKSPVRIWDAFLAGSYTSILDMTKHDGNLRRSCTLMMALVEDRRAIRCYGGKVDCEIEEHPLTENIDDDTTMVNKTDYGPFPNLESFHGPPIHEYLRLGPGLSNERSHLAFLSEQYLDLLLYKPPKDYKPSKQTEVALRDREYTLETLSRLSSSLTDFLHQPATPSRLTASETTYYTVLSLLSATLLIALSTPRSDAVPKTLSLLTGSIKSAFASLRTDFFSLSTSSTSATKNKSLPGACATFTEMPTLSAIRDTALAIKHSAAFVLACHDKELARDRSGRSGVHRDVLAEMRVLDLTAGKALAEVKGHVLRLKEALGEGGWLDRVLDLVFGGEEEEGDDEVTRAVEEVVGGRGAAEEWAGRVVESWREGVKGWGMVRME</sequence>
<reference evidence="3" key="1">
    <citation type="journal article" date="2023" name="Mol. Phylogenet. Evol.">
        <title>Genome-scale phylogeny and comparative genomics of the fungal order Sordariales.</title>
        <authorList>
            <person name="Hensen N."/>
            <person name="Bonometti L."/>
            <person name="Westerberg I."/>
            <person name="Brannstrom I.O."/>
            <person name="Guillou S."/>
            <person name="Cros-Aarteil S."/>
            <person name="Calhoun S."/>
            <person name="Haridas S."/>
            <person name="Kuo A."/>
            <person name="Mondo S."/>
            <person name="Pangilinan J."/>
            <person name="Riley R."/>
            <person name="LaButti K."/>
            <person name="Andreopoulos B."/>
            <person name="Lipzen A."/>
            <person name="Chen C."/>
            <person name="Yan M."/>
            <person name="Daum C."/>
            <person name="Ng V."/>
            <person name="Clum A."/>
            <person name="Steindorff A."/>
            <person name="Ohm R.A."/>
            <person name="Martin F."/>
            <person name="Silar P."/>
            <person name="Natvig D.O."/>
            <person name="Lalanne C."/>
            <person name="Gautier V."/>
            <person name="Ament-Velasquez S.L."/>
            <person name="Kruys A."/>
            <person name="Hutchinson M.I."/>
            <person name="Powell A.J."/>
            <person name="Barry K."/>
            <person name="Miller A.N."/>
            <person name="Grigoriev I.V."/>
            <person name="Debuchy R."/>
            <person name="Gladieux P."/>
            <person name="Hiltunen Thoren M."/>
            <person name="Johannesson H."/>
        </authorList>
    </citation>
    <scope>NUCLEOTIDE SEQUENCE [LARGE SCALE GENOMIC DNA]</scope>
    <source>
        <strain evidence="3">CBS 284.82</strain>
    </source>
</reference>
<keyword evidence="3" id="KW-1185">Reference proteome</keyword>
<evidence type="ECO:0000256" key="1">
    <source>
        <dbReference type="ARBA" id="ARBA00006298"/>
    </source>
</evidence>
<proteinExistence type="inferred from homology"/>
<dbReference type="GO" id="GO:0031416">
    <property type="term" value="C:NatB complex"/>
    <property type="evidence" value="ECO:0007669"/>
    <property type="project" value="TreeGrafter"/>
</dbReference>
<dbReference type="PANTHER" id="PTHR22767:SF3">
    <property type="entry name" value="N-ALPHA-ACETYLTRANSFERASE 25, NATB AUXILIARY SUBUNIT"/>
    <property type="match status" value="1"/>
</dbReference>
<dbReference type="Pfam" id="PF09797">
    <property type="entry name" value="NatB_MDM20"/>
    <property type="match status" value="1"/>
</dbReference>
<dbReference type="EMBL" id="MU854493">
    <property type="protein sequence ID" value="KAK4034133.1"/>
    <property type="molecule type" value="Genomic_DNA"/>
</dbReference>
<dbReference type="PANTHER" id="PTHR22767">
    <property type="entry name" value="N-TERMINAL ACETYLTRANSFERASE-RELATED"/>
    <property type="match status" value="1"/>
</dbReference>
<dbReference type="Proteomes" id="UP001303115">
    <property type="component" value="Unassembled WGS sequence"/>
</dbReference>
<name>A0AAN6PC96_9PEZI</name>
<comment type="similarity">
    <text evidence="1">Belongs to the MDM20/NAA25 family.</text>
</comment>
<gene>
    <name evidence="2" type="ORF">C8A01DRAFT_39391</name>
</gene>
<evidence type="ECO:0000313" key="3">
    <source>
        <dbReference type="Proteomes" id="UP001303115"/>
    </source>
</evidence>
<organism evidence="2 3">
    <name type="scientific">Parachaetomium inaequale</name>
    <dbReference type="NCBI Taxonomy" id="2588326"/>
    <lineage>
        <taxon>Eukaryota</taxon>
        <taxon>Fungi</taxon>
        <taxon>Dikarya</taxon>
        <taxon>Ascomycota</taxon>
        <taxon>Pezizomycotina</taxon>
        <taxon>Sordariomycetes</taxon>
        <taxon>Sordariomycetidae</taxon>
        <taxon>Sordariales</taxon>
        <taxon>Chaetomiaceae</taxon>
        <taxon>Parachaetomium</taxon>
    </lineage>
</organism>
<dbReference type="AlphaFoldDB" id="A0AAN6PC96"/>
<evidence type="ECO:0000313" key="2">
    <source>
        <dbReference type="EMBL" id="KAK4034133.1"/>
    </source>
</evidence>
<accession>A0AAN6PC96</accession>